<reference evidence="3" key="1">
    <citation type="submission" date="2017-08" db="EMBL/GenBank/DDBJ databases">
        <title>A subgroup of T7-like phages that infect Caulobacter.</title>
        <authorList>
            <person name="Nguyen D."/>
            <person name="Ely B."/>
        </authorList>
    </citation>
    <scope>NUCLEOTIDE SEQUENCE [LARGE SCALE GENOMIC DNA]</scope>
</reference>
<gene>
    <name evidence="2" type="ORF">Lull_003</name>
</gene>
<evidence type="ECO:0000313" key="2">
    <source>
        <dbReference type="EMBL" id="ATI16310.1"/>
    </source>
</evidence>
<dbReference type="EMBL" id="MF621978">
    <property type="protein sequence ID" value="ATI16310.1"/>
    <property type="molecule type" value="Genomic_DNA"/>
</dbReference>
<accession>A0A291LC11</accession>
<organism evidence="2 3">
    <name type="scientific">Caulobacter phage Lullwater</name>
    <dbReference type="NCBI Taxonomy" id="2024607"/>
    <lineage>
        <taxon>Viruses</taxon>
        <taxon>Duplodnaviria</taxon>
        <taxon>Heunggongvirae</taxon>
        <taxon>Uroviricota</taxon>
        <taxon>Caudoviricetes</taxon>
        <taxon>Autographivirales</taxon>
        <taxon>Autonotataviridae</taxon>
        <taxon>Lullwatervirus</taxon>
        <taxon>Lullwatervirus lullwater</taxon>
    </lineage>
</organism>
<keyword evidence="3" id="KW-1185">Reference proteome</keyword>
<keyword evidence="1" id="KW-0472">Membrane</keyword>
<feature type="transmembrane region" description="Helical" evidence="1">
    <location>
        <begin position="6"/>
        <end position="23"/>
    </location>
</feature>
<dbReference type="Proteomes" id="UP000229812">
    <property type="component" value="Segment"/>
</dbReference>
<evidence type="ECO:0000256" key="1">
    <source>
        <dbReference type="SAM" id="Phobius"/>
    </source>
</evidence>
<keyword evidence="1" id="KW-0812">Transmembrane</keyword>
<sequence length="43" mass="4997">MDDFASFGIGLVAVVFAAVLVWRERQAYMWRQRQIAKGKDLRP</sequence>
<protein>
    <submittedName>
        <fullName evidence="2">Uncharacterized protein</fullName>
    </submittedName>
</protein>
<evidence type="ECO:0000313" key="3">
    <source>
        <dbReference type="Proteomes" id="UP000229812"/>
    </source>
</evidence>
<proteinExistence type="predicted"/>
<name>A0A291LC11_9CAUD</name>
<keyword evidence="1" id="KW-1133">Transmembrane helix</keyword>